<evidence type="ECO:0000256" key="7">
    <source>
        <dbReference type="SAM" id="Phobius"/>
    </source>
</evidence>
<feature type="transmembrane region" description="Helical" evidence="7">
    <location>
        <begin position="298"/>
        <end position="320"/>
    </location>
</feature>
<evidence type="ECO:0000256" key="1">
    <source>
        <dbReference type="ARBA" id="ARBA00004651"/>
    </source>
</evidence>
<name>A0A538U0U7_UNCEI</name>
<accession>A0A538U0U7</accession>
<dbReference type="SUPFAM" id="SSF103473">
    <property type="entry name" value="MFS general substrate transporter"/>
    <property type="match status" value="1"/>
</dbReference>
<feature type="transmembrane region" description="Helical" evidence="7">
    <location>
        <begin position="203"/>
        <end position="224"/>
    </location>
</feature>
<keyword evidence="5 7" id="KW-1133">Transmembrane helix</keyword>
<protein>
    <submittedName>
        <fullName evidence="9">MFS transporter</fullName>
    </submittedName>
</protein>
<dbReference type="GO" id="GO:0022857">
    <property type="term" value="F:transmembrane transporter activity"/>
    <property type="evidence" value="ECO:0007669"/>
    <property type="project" value="InterPro"/>
</dbReference>
<organism evidence="9 10">
    <name type="scientific">Eiseniibacteriota bacterium</name>
    <dbReference type="NCBI Taxonomy" id="2212470"/>
    <lineage>
        <taxon>Bacteria</taxon>
        <taxon>Candidatus Eiseniibacteriota</taxon>
    </lineage>
</organism>
<dbReference type="InterPro" id="IPR011701">
    <property type="entry name" value="MFS"/>
</dbReference>
<dbReference type="CDD" id="cd17329">
    <property type="entry name" value="MFS_MdtH_MDR_like"/>
    <property type="match status" value="1"/>
</dbReference>
<evidence type="ECO:0000256" key="6">
    <source>
        <dbReference type="ARBA" id="ARBA00023136"/>
    </source>
</evidence>
<comment type="caution">
    <text evidence="9">The sequence shown here is derived from an EMBL/GenBank/DDBJ whole genome shotgun (WGS) entry which is preliminary data.</text>
</comment>
<feature type="transmembrane region" description="Helical" evidence="7">
    <location>
        <begin position="244"/>
        <end position="262"/>
    </location>
</feature>
<dbReference type="InterPro" id="IPR020846">
    <property type="entry name" value="MFS_dom"/>
</dbReference>
<evidence type="ECO:0000313" key="10">
    <source>
        <dbReference type="Proteomes" id="UP000319836"/>
    </source>
</evidence>
<keyword evidence="4 7" id="KW-0812">Transmembrane</keyword>
<evidence type="ECO:0000256" key="2">
    <source>
        <dbReference type="ARBA" id="ARBA00022448"/>
    </source>
</evidence>
<evidence type="ECO:0000313" key="9">
    <source>
        <dbReference type="EMBL" id="TMQ69517.1"/>
    </source>
</evidence>
<dbReference type="GO" id="GO:0005886">
    <property type="term" value="C:plasma membrane"/>
    <property type="evidence" value="ECO:0007669"/>
    <property type="project" value="UniProtKB-SubCell"/>
</dbReference>
<proteinExistence type="predicted"/>
<dbReference type="Gene3D" id="1.20.1250.20">
    <property type="entry name" value="MFS general substrate transporter like domains"/>
    <property type="match status" value="2"/>
</dbReference>
<sequence length="387" mass="40416">MFPRPVWLLFIGTLINRFGGFVLVFLILYLTRSGFSPAQAGLAVGSYGLGAILASVIGGHLADRIGRRRTIALSMFTAAAAILALGRARTLGSILPLTALTGLTAEAYRPAASALLGDLVEPAQRVKAFAWYRLAINLGAAIGPMVGGWLAGRSFAWLFVGDALTCAIYGVIALATLPDITHAHVQATEAAAAASKTGRAPRLLGDLAFLRFLVASSLAAIVYAQSHSTFALQVSARGLPDSTYGVLIGLNGLVVLALELPIAAVTQRLPKPPVIAFAYVLLGIGFGLTGAAPTTWLLALTVVIWTLGEIVGAPVGSAYVTELAPDHMRGRYQGAWSMTFALGYVIGPALGASIFGWRPQLLWGGCMVACMLAAWLVSGSPRHPVRG</sequence>
<evidence type="ECO:0000259" key="8">
    <source>
        <dbReference type="PROSITE" id="PS50850"/>
    </source>
</evidence>
<evidence type="ECO:0000256" key="4">
    <source>
        <dbReference type="ARBA" id="ARBA00022692"/>
    </source>
</evidence>
<comment type="subcellular location">
    <subcellularLocation>
        <location evidence="1">Cell membrane</location>
        <topology evidence="1">Multi-pass membrane protein</topology>
    </subcellularLocation>
</comment>
<dbReference type="PROSITE" id="PS50850">
    <property type="entry name" value="MFS"/>
    <property type="match status" value="1"/>
</dbReference>
<dbReference type="Proteomes" id="UP000319836">
    <property type="component" value="Unassembled WGS sequence"/>
</dbReference>
<dbReference type="InterPro" id="IPR050171">
    <property type="entry name" value="MFS_Transporters"/>
</dbReference>
<keyword evidence="3" id="KW-1003">Cell membrane</keyword>
<dbReference type="Pfam" id="PF07690">
    <property type="entry name" value="MFS_1"/>
    <property type="match status" value="2"/>
</dbReference>
<dbReference type="PANTHER" id="PTHR23517">
    <property type="entry name" value="RESISTANCE PROTEIN MDTM, PUTATIVE-RELATED-RELATED"/>
    <property type="match status" value="1"/>
</dbReference>
<feature type="transmembrane region" description="Helical" evidence="7">
    <location>
        <begin position="6"/>
        <end position="30"/>
    </location>
</feature>
<feature type="transmembrane region" description="Helical" evidence="7">
    <location>
        <begin position="332"/>
        <end position="355"/>
    </location>
</feature>
<feature type="transmembrane region" description="Helical" evidence="7">
    <location>
        <begin position="274"/>
        <end position="292"/>
    </location>
</feature>
<evidence type="ECO:0000256" key="3">
    <source>
        <dbReference type="ARBA" id="ARBA00022475"/>
    </source>
</evidence>
<dbReference type="InterPro" id="IPR036259">
    <property type="entry name" value="MFS_trans_sf"/>
</dbReference>
<feature type="transmembrane region" description="Helical" evidence="7">
    <location>
        <begin position="130"/>
        <end position="150"/>
    </location>
</feature>
<dbReference type="PANTHER" id="PTHR23517:SF2">
    <property type="entry name" value="MULTIDRUG RESISTANCE PROTEIN MDTH"/>
    <property type="match status" value="1"/>
</dbReference>
<dbReference type="AlphaFoldDB" id="A0A538U0U7"/>
<keyword evidence="6 7" id="KW-0472">Membrane</keyword>
<feature type="domain" description="Major facilitator superfamily (MFS) profile" evidence="8">
    <location>
        <begin position="5"/>
        <end position="382"/>
    </location>
</feature>
<feature type="transmembrane region" description="Helical" evidence="7">
    <location>
        <begin position="361"/>
        <end position="378"/>
    </location>
</feature>
<reference evidence="9 10" key="1">
    <citation type="journal article" date="2019" name="Nat. Microbiol.">
        <title>Mediterranean grassland soil C-N compound turnover is dependent on rainfall and depth, and is mediated by genomically divergent microorganisms.</title>
        <authorList>
            <person name="Diamond S."/>
            <person name="Andeer P.F."/>
            <person name="Li Z."/>
            <person name="Crits-Christoph A."/>
            <person name="Burstein D."/>
            <person name="Anantharaman K."/>
            <person name="Lane K.R."/>
            <person name="Thomas B.C."/>
            <person name="Pan C."/>
            <person name="Northen T.R."/>
            <person name="Banfield J.F."/>
        </authorList>
    </citation>
    <scope>NUCLEOTIDE SEQUENCE [LARGE SCALE GENOMIC DNA]</scope>
    <source>
        <strain evidence="9">WS_10</strain>
    </source>
</reference>
<feature type="transmembrane region" description="Helical" evidence="7">
    <location>
        <begin position="156"/>
        <end position="177"/>
    </location>
</feature>
<keyword evidence="2" id="KW-0813">Transport</keyword>
<gene>
    <name evidence="9" type="ORF">E6K80_11465</name>
</gene>
<feature type="transmembrane region" description="Helical" evidence="7">
    <location>
        <begin position="42"/>
        <end position="62"/>
    </location>
</feature>
<evidence type="ECO:0000256" key="5">
    <source>
        <dbReference type="ARBA" id="ARBA00022989"/>
    </source>
</evidence>
<dbReference type="EMBL" id="VBPA01000290">
    <property type="protein sequence ID" value="TMQ69517.1"/>
    <property type="molecule type" value="Genomic_DNA"/>
</dbReference>